<dbReference type="EnsemblMetazoa" id="AALB005182-RA">
    <property type="protein sequence ID" value="AALB005182-PA"/>
    <property type="gene ID" value="AALB005182"/>
</dbReference>
<feature type="region of interest" description="Disordered" evidence="1">
    <location>
        <begin position="134"/>
        <end position="161"/>
    </location>
</feature>
<reference evidence="2" key="2">
    <citation type="submission" date="2022-08" db="UniProtKB">
        <authorList>
            <consortium name="EnsemblMetazoa"/>
        </authorList>
    </citation>
    <scope>IDENTIFICATION</scope>
    <source>
        <strain evidence="2">STECLA/ALBI9_A</strain>
    </source>
</reference>
<dbReference type="VEuPathDB" id="VectorBase:AALB005182"/>
<feature type="region of interest" description="Disordered" evidence="1">
    <location>
        <begin position="1"/>
        <end position="27"/>
    </location>
</feature>
<dbReference type="AlphaFoldDB" id="A0A182FF90"/>
<evidence type="ECO:0000313" key="2">
    <source>
        <dbReference type="EnsemblMetazoa" id="AALB005182-PA"/>
    </source>
</evidence>
<dbReference type="VEuPathDB" id="VectorBase:AALB20_032207"/>
<sequence length="311" mass="31276">MPLRKYRIVPSSTASSTSGGAGSGLTPTLTPAPVSCITYEVTPFAAAAPPPAPPLAALSPVRSSTVPPPAVQPGCTGYEELLGSYQLAPSSSSKSANTKPTTTATAVPVPFELATTLTPTGSTAIHVPLGCQLTPYTIRPPPPPPPGDNGGPTLVADGTTGSSNLVTLATNALSVALPSSRAIGDDDGGDVGEKNGKSVKCSTGHPVVASSSGNSGVVVARNSPSSGSGNELLSVIEAIGAGLSFDCEEADTSVTSMNSALVPVHQQQQQQQQLQHQQPSPGFAQLQRTSSLSPIISNGVTTGTLRIFSIF</sequence>
<accession>A0A182FF90</accession>
<evidence type="ECO:0000256" key="1">
    <source>
        <dbReference type="SAM" id="MobiDB-lite"/>
    </source>
</evidence>
<protein>
    <submittedName>
        <fullName evidence="2">Uncharacterized protein</fullName>
    </submittedName>
</protein>
<dbReference type="Proteomes" id="UP000069272">
    <property type="component" value="Chromosome 3L"/>
</dbReference>
<feature type="compositionally biased region" description="Pro residues" evidence="1">
    <location>
        <begin position="138"/>
        <end position="147"/>
    </location>
</feature>
<proteinExistence type="predicted"/>
<name>A0A182FF90_ANOAL</name>
<organism evidence="2 3">
    <name type="scientific">Anopheles albimanus</name>
    <name type="common">New world malaria mosquito</name>
    <dbReference type="NCBI Taxonomy" id="7167"/>
    <lineage>
        <taxon>Eukaryota</taxon>
        <taxon>Metazoa</taxon>
        <taxon>Ecdysozoa</taxon>
        <taxon>Arthropoda</taxon>
        <taxon>Hexapoda</taxon>
        <taxon>Insecta</taxon>
        <taxon>Pterygota</taxon>
        <taxon>Neoptera</taxon>
        <taxon>Endopterygota</taxon>
        <taxon>Diptera</taxon>
        <taxon>Nematocera</taxon>
        <taxon>Culicoidea</taxon>
        <taxon>Culicidae</taxon>
        <taxon>Anophelinae</taxon>
        <taxon>Anopheles</taxon>
    </lineage>
</organism>
<reference evidence="2 3" key="1">
    <citation type="journal article" date="2017" name="G3 (Bethesda)">
        <title>The Physical Genome Mapping of Anopheles albimanus Corrected Scaffold Misassemblies and Identified Interarm Rearrangements in Genus Anopheles.</title>
        <authorList>
            <person name="Artemov G.N."/>
            <person name="Peery A.N."/>
            <person name="Jiang X."/>
            <person name="Tu Z."/>
            <person name="Stegniy V.N."/>
            <person name="Sharakhova M.V."/>
            <person name="Sharakhov I.V."/>
        </authorList>
    </citation>
    <scope>NUCLEOTIDE SEQUENCE [LARGE SCALE GENOMIC DNA]</scope>
    <source>
        <strain evidence="2 3">ALBI9_A</strain>
    </source>
</reference>
<feature type="compositionally biased region" description="Low complexity" evidence="1">
    <location>
        <begin position="10"/>
        <end position="27"/>
    </location>
</feature>
<keyword evidence="3" id="KW-1185">Reference proteome</keyword>
<evidence type="ECO:0000313" key="3">
    <source>
        <dbReference type="Proteomes" id="UP000069272"/>
    </source>
</evidence>